<dbReference type="GO" id="GO:0005737">
    <property type="term" value="C:cytoplasm"/>
    <property type="evidence" value="ECO:0007669"/>
    <property type="project" value="TreeGrafter"/>
</dbReference>
<dbReference type="PROSITE" id="PS50006">
    <property type="entry name" value="FHA_DOMAIN"/>
    <property type="match status" value="1"/>
</dbReference>
<name>A0A545VSW0_9HYPO</name>
<dbReference type="InterPro" id="IPR008984">
    <property type="entry name" value="SMAD_FHA_dom_sf"/>
</dbReference>
<feature type="domain" description="FHA" evidence="2">
    <location>
        <begin position="38"/>
        <end position="98"/>
    </location>
</feature>
<gene>
    <name evidence="3" type="ORF">IF1G_08190</name>
</gene>
<feature type="compositionally biased region" description="Basic residues" evidence="1">
    <location>
        <begin position="460"/>
        <end position="469"/>
    </location>
</feature>
<feature type="region of interest" description="Disordered" evidence="1">
    <location>
        <begin position="221"/>
        <end position="252"/>
    </location>
</feature>
<dbReference type="EMBL" id="SPUK01000013">
    <property type="protein sequence ID" value="TQV92887.1"/>
    <property type="molecule type" value="Genomic_DNA"/>
</dbReference>
<comment type="caution">
    <text evidence="3">The sequence shown here is derived from an EMBL/GenBank/DDBJ whole genome shotgun (WGS) entry which is preliminary data.</text>
</comment>
<evidence type="ECO:0000259" key="2">
    <source>
        <dbReference type="PROSITE" id="PS50006"/>
    </source>
</evidence>
<dbReference type="AlphaFoldDB" id="A0A545VSW0"/>
<dbReference type="STRING" id="43265.A0A545VSW0"/>
<evidence type="ECO:0000313" key="3">
    <source>
        <dbReference type="EMBL" id="TQV92887.1"/>
    </source>
</evidence>
<feature type="compositionally biased region" description="Low complexity" evidence="1">
    <location>
        <begin position="235"/>
        <end position="251"/>
    </location>
</feature>
<organism evidence="3 4">
    <name type="scientific">Cordyceps javanica</name>
    <dbReference type="NCBI Taxonomy" id="43265"/>
    <lineage>
        <taxon>Eukaryota</taxon>
        <taxon>Fungi</taxon>
        <taxon>Dikarya</taxon>
        <taxon>Ascomycota</taxon>
        <taxon>Pezizomycotina</taxon>
        <taxon>Sordariomycetes</taxon>
        <taxon>Hypocreomycetidae</taxon>
        <taxon>Hypocreales</taxon>
        <taxon>Cordycipitaceae</taxon>
        <taxon>Cordyceps</taxon>
    </lineage>
</organism>
<dbReference type="PANTHER" id="PTHR15715:SF37">
    <property type="entry name" value="LD47843P"/>
    <property type="match status" value="1"/>
</dbReference>
<dbReference type="Proteomes" id="UP000315783">
    <property type="component" value="Unassembled WGS sequence"/>
</dbReference>
<dbReference type="InterPro" id="IPR000253">
    <property type="entry name" value="FHA_dom"/>
</dbReference>
<evidence type="ECO:0000313" key="4">
    <source>
        <dbReference type="Proteomes" id="UP000315783"/>
    </source>
</evidence>
<reference evidence="3 4" key="1">
    <citation type="journal article" date="2019" name="Appl. Microbiol. Biotechnol.">
        <title>Genome sequence of Isaria javanica and comparative genome analysis insights into family S53 peptidase evolution in fungal entomopathogens.</title>
        <authorList>
            <person name="Lin R."/>
            <person name="Zhang X."/>
            <person name="Xin B."/>
            <person name="Zou M."/>
            <person name="Gao Y."/>
            <person name="Qin F."/>
            <person name="Hu Q."/>
            <person name="Xie B."/>
            <person name="Cheng X."/>
        </authorList>
    </citation>
    <scope>NUCLEOTIDE SEQUENCE [LARGE SCALE GENOMIC DNA]</scope>
    <source>
        <strain evidence="3 4">IJ1G</strain>
    </source>
</reference>
<accession>A0A545VSW0</accession>
<dbReference type="SMART" id="SM00240">
    <property type="entry name" value="FHA"/>
    <property type="match status" value="1"/>
</dbReference>
<evidence type="ECO:0000256" key="1">
    <source>
        <dbReference type="SAM" id="MobiDB-lite"/>
    </source>
</evidence>
<protein>
    <submittedName>
        <fullName evidence="3">FHA domain-containing protein</fullName>
    </submittedName>
</protein>
<keyword evidence="4" id="KW-1185">Reference proteome</keyword>
<dbReference type="InterPro" id="IPR051176">
    <property type="entry name" value="Cent_Immune-Sig_Mod"/>
</dbReference>
<proteinExistence type="predicted"/>
<dbReference type="OrthoDB" id="4096268at2759"/>
<feature type="region of interest" description="Disordered" evidence="1">
    <location>
        <begin position="374"/>
        <end position="469"/>
    </location>
</feature>
<dbReference type="Gene3D" id="2.60.200.20">
    <property type="match status" value="1"/>
</dbReference>
<sequence>MPGALSEGEVIVTLSCLAPTALTFPQRRLLLSNQRSSLSIGRASKRSSTLESRMYNAWIDAPVMSRQHAELKLDSQSQTVFIRDVGSLHGTFHNDIKLRRGQSQALHNGDLLKFGISIDRGHEVFPQCTMRVGLEFAQPGQQATVETGNPPTDEATLPQPTVFQVPDDSESEDMNFEDDMDSHAAFSSIDDSGDDPTLQTGAAILAENSLDLVEFRGFDTTDPIDLTSEPDLISEDNLPSSSSPLSDNSKSAVRNTNYTLNTVELDDLELGTLDDVSVTLPSDGFAPALQVKHDVSPGTTHDNVPGMDGPLSEDQHLSASSEITPLMITRAKSLGELSGKLEYFIAREQNKLHLQHAITPLEFQPEKENLINDATKEQESMTENISRKRKADEISDSGPRESQPIQSTNLPPEALPQDMAIEANANDENGSYPEKRNSRSRVNCRLATSAHRATQPSKRVPYRRSKGAV</sequence>
<dbReference type="Pfam" id="PF00498">
    <property type="entry name" value="FHA"/>
    <property type="match status" value="1"/>
</dbReference>
<dbReference type="PANTHER" id="PTHR15715">
    <property type="entry name" value="CENTROSOMAL PROTEIN OF 170 KDA"/>
    <property type="match status" value="1"/>
</dbReference>
<dbReference type="SUPFAM" id="SSF49879">
    <property type="entry name" value="SMAD/FHA domain"/>
    <property type="match status" value="1"/>
</dbReference>